<keyword evidence="3" id="KW-1185">Reference proteome</keyword>
<dbReference type="PANTHER" id="PTHR48050:SF27">
    <property type="entry name" value="GLUCOSYLTRANSFERASE, PUTATIVE (AFU_ORTHOLOGUE AFUA_7G04880)-RELATED"/>
    <property type="match status" value="1"/>
</dbReference>
<dbReference type="eggNOG" id="KOG1192">
    <property type="taxonomic scope" value="Eukaryota"/>
</dbReference>
<protein>
    <submittedName>
        <fullName evidence="2">Putative udp-transferase protein</fullName>
    </submittedName>
</protein>
<dbReference type="OrthoDB" id="5425426at2759"/>
<proteinExistence type="predicted"/>
<dbReference type="SUPFAM" id="SSF53756">
    <property type="entry name" value="UDP-Glycosyltransferase/glycogen phosphorylase"/>
    <property type="match status" value="1"/>
</dbReference>
<evidence type="ECO:0000313" key="2">
    <source>
        <dbReference type="EMBL" id="EON98490.1"/>
    </source>
</evidence>
<gene>
    <name evidence="2" type="ORF">UCRPA7_6006</name>
</gene>
<feature type="compositionally biased region" description="Low complexity" evidence="1">
    <location>
        <begin position="180"/>
        <end position="207"/>
    </location>
</feature>
<dbReference type="GO" id="GO:0016740">
    <property type="term" value="F:transferase activity"/>
    <property type="evidence" value="ECO:0007669"/>
    <property type="project" value="UniProtKB-KW"/>
</dbReference>
<dbReference type="HOGENOM" id="CLU_839872_0_0_1"/>
<evidence type="ECO:0000313" key="3">
    <source>
        <dbReference type="Proteomes" id="UP000014074"/>
    </source>
</evidence>
<dbReference type="AlphaFoldDB" id="R8BGM5"/>
<dbReference type="EMBL" id="KB933216">
    <property type="protein sequence ID" value="EON98490.1"/>
    <property type="molecule type" value="Genomic_DNA"/>
</dbReference>
<reference evidence="3" key="1">
    <citation type="journal article" date="2013" name="Genome Announc.">
        <title>Draft genome sequence of the ascomycete Phaeoacremonium aleophilum strain UCR-PA7, a causal agent of the esca disease complex in grapevines.</title>
        <authorList>
            <person name="Blanco-Ulate B."/>
            <person name="Rolshausen P."/>
            <person name="Cantu D."/>
        </authorList>
    </citation>
    <scope>NUCLEOTIDE SEQUENCE [LARGE SCALE GENOMIC DNA]</scope>
    <source>
        <strain evidence="3">UCR-PA7</strain>
    </source>
</reference>
<dbReference type="RefSeq" id="XP_007916739.1">
    <property type="nucleotide sequence ID" value="XM_007918548.1"/>
</dbReference>
<name>R8BGM5_PHAM7</name>
<accession>R8BGM5</accession>
<dbReference type="KEGG" id="tmn:UCRPA7_6006"/>
<sequence>MAVEWLTWQGLGDVVNRFRRGLDLEEVPLSEGPLLAETLKIPFTYCWSPALVPKPFDWPPHIDVCGFFFRDPPSYNPPIELSDFLGKDKGSAPIYIGGDTELKLSKLATGVLLEHLKVDYKKLGLHETREIFIDNRRWDPVTSTTSAALGVGTDMMAATTGIFTRPVQEYQRQRQLQSISSDLSPEPSRLSRPSSGSSHGQSRSHSPTPSNHSGMKVAGKMALASASGVGDFFKAHGRGFLLNIPLATTEGLRNMPRLYGEHVPENERIKDWKSGAIVGGKNFVTGMAGGMTDLFVQPYLGAKEDGVAGAAKGLAKGMAGVATKTLSVHAV</sequence>
<dbReference type="GeneID" id="19326619"/>
<keyword evidence="2" id="KW-0808">Transferase</keyword>
<dbReference type="Proteomes" id="UP000014074">
    <property type="component" value="Unassembled WGS sequence"/>
</dbReference>
<dbReference type="PANTHER" id="PTHR48050">
    <property type="entry name" value="STEROL 3-BETA-GLUCOSYLTRANSFERASE"/>
    <property type="match status" value="1"/>
</dbReference>
<dbReference type="InterPro" id="IPR050426">
    <property type="entry name" value="Glycosyltransferase_28"/>
</dbReference>
<organism evidence="2 3">
    <name type="scientific">Phaeoacremonium minimum (strain UCR-PA7)</name>
    <name type="common">Esca disease fungus</name>
    <name type="synonym">Togninia minima</name>
    <dbReference type="NCBI Taxonomy" id="1286976"/>
    <lineage>
        <taxon>Eukaryota</taxon>
        <taxon>Fungi</taxon>
        <taxon>Dikarya</taxon>
        <taxon>Ascomycota</taxon>
        <taxon>Pezizomycotina</taxon>
        <taxon>Sordariomycetes</taxon>
        <taxon>Sordariomycetidae</taxon>
        <taxon>Togniniales</taxon>
        <taxon>Togniniaceae</taxon>
        <taxon>Phaeoacremonium</taxon>
    </lineage>
</organism>
<dbReference type="Gene3D" id="3.40.50.2000">
    <property type="entry name" value="Glycogen Phosphorylase B"/>
    <property type="match status" value="2"/>
</dbReference>
<feature type="region of interest" description="Disordered" evidence="1">
    <location>
        <begin position="169"/>
        <end position="215"/>
    </location>
</feature>
<evidence type="ECO:0000256" key="1">
    <source>
        <dbReference type="SAM" id="MobiDB-lite"/>
    </source>
</evidence>